<keyword evidence="3" id="KW-1185">Reference proteome</keyword>
<reference evidence="2 3" key="2">
    <citation type="journal article" date="2013" name="PLoS Genet.">
        <title>Comparative genome structure, secondary metabolite, and effector coding capacity across Cochliobolus pathogens.</title>
        <authorList>
            <person name="Condon B.J."/>
            <person name="Leng Y."/>
            <person name="Wu D."/>
            <person name="Bushley K.E."/>
            <person name="Ohm R.A."/>
            <person name="Otillar R."/>
            <person name="Martin J."/>
            <person name="Schackwitz W."/>
            <person name="Grimwood J."/>
            <person name="MohdZainudin N."/>
            <person name="Xue C."/>
            <person name="Wang R."/>
            <person name="Manning V.A."/>
            <person name="Dhillon B."/>
            <person name="Tu Z.J."/>
            <person name="Steffenson B.J."/>
            <person name="Salamov A."/>
            <person name="Sun H."/>
            <person name="Lowry S."/>
            <person name="LaButti K."/>
            <person name="Han J."/>
            <person name="Copeland A."/>
            <person name="Lindquist E."/>
            <person name="Barry K."/>
            <person name="Schmutz J."/>
            <person name="Baker S.E."/>
            <person name="Ciuffetti L.M."/>
            <person name="Grigoriev I.V."/>
            <person name="Zhong S."/>
            <person name="Turgeon B.G."/>
        </authorList>
    </citation>
    <scope>NUCLEOTIDE SEQUENCE [LARGE SCALE GENOMIC DNA]</scope>
    <source>
        <strain evidence="3">28A</strain>
    </source>
</reference>
<feature type="compositionally biased region" description="Polar residues" evidence="1">
    <location>
        <begin position="100"/>
        <end position="116"/>
    </location>
</feature>
<dbReference type="RefSeq" id="XP_008022461.1">
    <property type="nucleotide sequence ID" value="XM_008024270.1"/>
</dbReference>
<dbReference type="AlphaFoldDB" id="R0K9L3"/>
<feature type="region of interest" description="Disordered" evidence="1">
    <location>
        <begin position="94"/>
        <end position="116"/>
    </location>
</feature>
<dbReference type="OrthoDB" id="3800817at2759"/>
<sequence length="212" mass="23297">MMPPPRRLDRRQTKLARRRSESMLDSPLQLSIPATASRQHHPLTPFPFEPKPFVRQGKQAVRECHHSLVSIIDEEPSETHSQPALESSLAELPTEHAYDESSSNSEMAVSPPTTKQDSLNNATMHYIGIAPSVQSRAYAGSPILQARFNTLVRKASQLCAMSNSEVYLAVRHNGSFYIYNSVNTASHQAPEPEAHEQIVTVAVASSSGGVTV</sequence>
<evidence type="ECO:0000256" key="1">
    <source>
        <dbReference type="SAM" id="MobiDB-lite"/>
    </source>
</evidence>
<dbReference type="GeneID" id="19404244"/>
<protein>
    <submittedName>
        <fullName evidence="2">Uncharacterized protein</fullName>
    </submittedName>
</protein>
<reference evidence="2 3" key="1">
    <citation type="journal article" date="2012" name="PLoS Pathog.">
        <title>Diverse lifestyles and strategies of plant pathogenesis encoded in the genomes of eighteen Dothideomycetes fungi.</title>
        <authorList>
            <person name="Ohm R.A."/>
            <person name="Feau N."/>
            <person name="Henrissat B."/>
            <person name="Schoch C.L."/>
            <person name="Horwitz B.A."/>
            <person name="Barry K.W."/>
            <person name="Condon B.J."/>
            <person name="Copeland A.C."/>
            <person name="Dhillon B."/>
            <person name="Glaser F."/>
            <person name="Hesse C.N."/>
            <person name="Kosti I."/>
            <person name="LaButti K."/>
            <person name="Lindquist E.A."/>
            <person name="Lucas S."/>
            <person name="Salamov A.A."/>
            <person name="Bradshaw R.E."/>
            <person name="Ciuffetti L."/>
            <person name="Hamelin R.C."/>
            <person name="Kema G.H.J."/>
            <person name="Lawrence C."/>
            <person name="Scott J.A."/>
            <person name="Spatafora J.W."/>
            <person name="Turgeon B.G."/>
            <person name="de Wit P.J.G.M."/>
            <person name="Zhong S."/>
            <person name="Goodwin S.B."/>
            <person name="Grigoriev I.V."/>
        </authorList>
    </citation>
    <scope>NUCLEOTIDE SEQUENCE [LARGE SCALE GENOMIC DNA]</scope>
    <source>
        <strain evidence="3">28A</strain>
    </source>
</reference>
<dbReference type="HOGENOM" id="CLU_1326173_0_0_1"/>
<evidence type="ECO:0000313" key="3">
    <source>
        <dbReference type="Proteomes" id="UP000016935"/>
    </source>
</evidence>
<proteinExistence type="predicted"/>
<feature type="region of interest" description="Disordered" evidence="1">
    <location>
        <begin position="1"/>
        <end position="50"/>
    </location>
</feature>
<accession>R0K9L3</accession>
<feature type="compositionally biased region" description="Polar residues" evidence="1">
    <location>
        <begin position="28"/>
        <end position="37"/>
    </location>
</feature>
<name>R0K9L3_EXST2</name>
<organism evidence="2 3">
    <name type="scientific">Exserohilum turcicum (strain 28A)</name>
    <name type="common">Northern leaf blight fungus</name>
    <name type="synonym">Setosphaeria turcica</name>
    <dbReference type="NCBI Taxonomy" id="671987"/>
    <lineage>
        <taxon>Eukaryota</taxon>
        <taxon>Fungi</taxon>
        <taxon>Dikarya</taxon>
        <taxon>Ascomycota</taxon>
        <taxon>Pezizomycotina</taxon>
        <taxon>Dothideomycetes</taxon>
        <taxon>Pleosporomycetidae</taxon>
        <taxon>Pleosporales</taxon>
        <taxon>Pleosporineae</taxon>
        <taxon>Pleosporaceae</taxon>
        <taxon>Exserohilum</taxon>
    </lineage>
</organism>
<feature type="compositionally biased region" description="Basic and acidic residues" evidence="1">
    <location>
        <begin position="1"/>
        <end position="22"/>
    </location>
</feature>
<evidence type="ECO:0000313" key="2">
    <source>
        <dbReference type="EMBL" id="EOA89663.1"/>
    </source>
</evidence>
<dbReference type="Proteomes" id="UP000016935">
    <property type="component" value="Unassembled WGS sequence"/>
</dbReference>
<dbReference type="EMBL" id="KB908504">
    <property type="protein sequence ID" value="EOA89663.1"/>
    <property type="molecule type" value="Genomic_DNA"/>
</dbReference>
<gene>
    <name evidence="2" type="ORF">SETTUDRAFT_37328</name>
</gene>